<keyword evidence="3" id="KW-0547">Nucleotide-binding</keyword>
<evidence type="ECO:0000256" key="2">
    <source>
        <dbReference type="ARBA" id="ARBA00022448"/>
    </source>
</evidence>
<dbReference type="InterPro" id="IPR003593">
    <property type="entry name" value="AAA+_ATPase"/>
</dbReference>
<dbReference type="GO" id="GO:0016887">
    <property type="term" value="F:ATP hydrolysis activity"/>
    <property type="evidence" value="ECO:0007669"/>
    <property type="project" value="InterPro"/>
</dbReference>
<accession>A0A926IDZ9</accession>
<dbReference type="PROSITE" id="PS50893">
    <property type="entry name" value="ABC_TRANSPORTER_2"/>
    <property type="match status" value="1"/>
</dbReference>
<evidence type="ECO:0000313" key="6">
    <source>
        <dbReference type="EMBL" id="MBC8579081.1"/>
    </source>
</evidence>
<dbReference type="InterPro" id="IPR027417">
    <property type="entry name" value="P-loop_NTPase"/>
</dbReference>
<sequence length="297" mass="33854">MSIKVNGVSKNFGKFQAVHNASLEVAPGCIHGLIGENGAGKTTLIQCIVGIYKSDQGEVFIDGKSVWENDEAKQMIGYVADRNQFFKGYKVKELVDFFEAMYPNFSRKDFERYNEIFKIKVNQKVTQLSKGMQMRVSFMLHLASNPKVMILDEPTSGLDAIAKKQLLDLLIEAVEEKQMTVLISSHHLTELEKICDEVTFIHQGRVSYQSTIDELKSSIKKLQIVFEDEAPEGFMKWSEFVNIEKLGSVYYAITDRYTQELENRLRKVGARIVEPIGMNLEEIFIYTDGGRREASHE</sequence>
<dbReference type="SMART" id="SM00382">
    <property type="entry name" value="AAA"/>
    <property type="match status" value="1"/>
</dbReference>
<dbReference type="PANTHER" id="PTHR42711">
    <property type="entry name" value="ABC TRANSPORTER ATP-BINDING PROTEIN"/>
    <property type="match status" value="1"/>
</dbReference>
<proteinExistence type="inferred from homology"/>
<dbReference type="Proteomes" id="UP000655830">
    <property type="component" value="Unassembled WGS sequence"/>
</dbReference>
<organism evidence="6 7">
    <name type="scientific">Zhenhengia yiwuensis</name>
    <dbReference type="NCBI Taxonomy" id="2763666"/>
    <lineage>
        <taxon>Bacteria</taxon>
        <taxon>Bacillati</taxon>
        <taxon>Bacillota</taxon>
        <taxon>Clostridia</taxon>
        <taxon>Lachnospirales</taxon>
        <taxon>Lachnospiraceae</taxon>
        <taxon>Zhenhengia</taxon>
    </lineage>
</organism>
<dbReference type="PANTHER" id="PTHR42711:SF5">
    <property type="entry name" value="ABC TRANSPORTER ATP-BINDING PROTEIN NATA"/>
    <property type="match status" value="1"/>
</dbReference>
<evidence type="ECO:0000313" key="7">
    <source>
        <dbReference type="Proteomes" id="UP000655830"/>
    </source>
</evidence>
<dbReference type="EMBL" id="JACRSY010000007">
    <property type="protein sequence ID" value="MBC8579081.1"/>
    <property type="molecule type" value="Genomic_DNA"/>
</dbReference>
<dbReference type="InterPro" id="IPR050763">
    <property type="entry name" value="ABC_transporter_ATP-binding"/>
</dbReference>
<evidence type="ECO:0000256" key="3">
    <source>
        <dbReference type="ARBA" id="ARBA00022741"/>
    </source>
</evidence>
<keyword evidence="2" id="KW-0813">Transport</keyword>
<name>A0A926IDZ9_9FIRM</name>
<comment type="caution">
    <text evidence="6">The sequence shown here is derived from an EMBL/GenBank/DDBJ whole genome shotgun (WGS) entry which is preliminary data.</text>
</comment>
<reference evidence="6" key="1">
    <citation type="submission" date="2020-08" db="EMBL/GenBank/DDBJ databases">
        <title>Genome public.</title>
        <authorList>
            <person name="Liu C."/>
            <person name="Sun Q."/>
        </authorList>
    </citation>
    <scope>NUCLEOTIDE SEQUENCE</scope>
    <source>
        <strain evidence="6">NSJ-12</strain>
    </source>
</reference>
<dbReference type="GO" id="GO:0005524">
    <property type="term" value="F:ATP binding"/>
    <property type="evidence" value="ECO:0007669"/>
    <property type="project" value="UniProtKB-KW"/>
</dbReference>
<evidence type="ECO:0000256" key="1">
    <source>
        <dbReference type="ARBA" id="ARBA00005417"/>
    </source>
</evidence>
<feature type="domain" description="ABC transporter" evidence="5">
    <location>
        <begin position="3"/>
        <end position="228"/>
    </location>
</feature>
<evidence type="ECO:0000256" key="4">
    <source>
        <dbReference type="ARBA" id="ARBA00022840"/>
    </source>
</evidence>
<dbReference type="CDD" id="cd03230">
    <property type="entry name" value="ABC_DR_subfamily_A"/>
    <property type="match status" value="1"/>
</dbReference>
<keyword evidence="4 6" id="KW-0067">ATP-binding</keyword>
<evidence type="ECO:0000259" key="5">
    <source>
        <dbReference type="PROSITE" id="PS50893"/>
    </source>
</evidence>
<dbReference type="Pfam" id="PF00005">
    <property type="entry name" value="ABC_tran"/>
    <property type="match status" value="1"/>
</dbReference>
<dbReference type="SUPFAM" id="SSF52540">
    <property type="entry name" value="P-loop containing nucleoside triphosphate hydrolases"/>
    <property type="match status" value="1"/>
</dbReference>
<dbReference type="Gene3D" id="3.40.50.300">
    <property type="entry name" value="P-loop containing nucleotide triphosphate hydrolases"/>
    <property type="match status" value="1"/>
</dbReference>
<dbReference type="RefSeq" id="WP_249332233.1">
    <property type="nucleotide sequence ID" value="NZ_JACRSY010000007.1"/>
</dbReference>
<protein>
    <submittedName>
        <fullName evidence="6">ABC transporter ATP-binding protein</fullName>
    </submittedName>
</protein>
<keyword evidence="7" id="KW-1185">Reference proteome</keyword>
<comment type="similarity">
    <text evidence="1">Belongs to the ABC transporter superfamily.</text>
</comment>
<dbReference type="AlphaFoldDB" id="A0A926IDZ9"/>
<dbReference type="InterPro" id="IPR003439">
    <property type="entry name" value="ABC_transporter-like_ATP-bd"/>
</dbReference>
<gene>
    <name evidence="6" type="ORF">H8718_05970</name>
</gene>